<evidence type="ECO:0000256" key="1">
    <source>
        <dbReference type="SAM" id="Phobius"/>
    </source>
</evidence>
<feature type="transmembrane region" description="Helical" evidence="1">
    <location>
        <begin position="129"/>
        <end position="146"/>
    </location>
</feature>
<keyword evidence="1" id="KW-0812">Transmembrane</keyword>
<dbReference type="Proteomes" id="UP000887116">
    <property type="component" value="Unassembled WGS sequence"/>
</dbReference>
<gene>
    <name evidence="2" type="ORF">TNCT_609491</name>
</gene>
<dbReference type="AlphaFoldDB" id="A0A8X6HYI1"/>
<comment type="caution">
    <text evidence="2">The sequence shown here is derived from an EMBL/GenBank/DDBJ whole genome shotgun (WGS) entry which is preliminary data.</text>
</comment>
<name>A0A8X6HYI1_TRICU</name>
<sequence length="186" mass="21863">MMTFRAFGQGHRNSERDGAQSRFQNYYFSFLKALCNVINFKGSKVHQTNGEPSPPRLLKGWWDEREASNDVRRMQNKSRDYRNYLVINESSERWRLKKARSSKTKTGSKGLLMHRCIFSRRVEGRSTHILDIGYVLGCFSIFALVFDRRSLMFGISMRLQSIIIARQPRKKKDSSSIRHRLSVMIY</sequence>
<keyword evidence="3" id="KW-1185">Reference proteome</keyword>
<keyword evidence="1" id="KW-0472">Membrane</keyword>
<proteinExistence type="predicted"/>
<accession>A0A8X6HYI1</accession>
<evidence type="ECO:0000313" key="2">
    <source>
        <dbReference type="EMBL" id="GFQ83927.1"/>
    </source>
</evidence>
<organism evidence="2 3">
    <name type="scientific">Trichonephila clavata</name>
    <name type="common">Joro spider</name>
    <name type="synonym">Nephila clavata</name>
    <dbReference type="NCBI Taxonomy" id="2740835"/>
    <lineage>
        <taxon>Eukaryota</taxon>
        <taxon>Metazoa</taxon>
        <taxon>Ecdysozoa</taxon>
        <taxon>Arthropoda</taxon>
        <taxon>Chelicerata</taxon>
        <taxon>Arachnida</taxon>
        <taxon>Araneae</taxon>
        <taxon>Araneomorphae</taxon>
        <taxon>Entelegynae</taxon>
        <taxon>Araneoidea</taxon>
        <taxon>Nephilidae</taxon>
        <taxon>Trichonephila</taxon>
    </lineage>
</organism>
<reference evidence="2" key="1">
    <citation type="submission" date="2020-07" db="EMBL/GenBank/DDBJ databases">
        <title>Multicomponent nature underlies the extraordinary mechanical properties of spider dragline silk.</title>
        <authorList>
            <person name="Kono N."/>
            <person name="Nakamura H."/>
            <person name="Mori M."/>
            <person name="Yoshida Y."/>
            <person name="Ohtoshi R."/>
            <person name="Malay A.D."/>
            <person name="Moran D.A.P."/>
            <person name="Tomita M."/>
            <person name="Numata K."/>
            <person name="Arakawa K."/>
        </authorList>
    </citation>
    <scope>NUCLEOTIDE SEQUENCE</scope>
</reference>
<keyword evidence="1" id="KW-1133">Transmembrane helix</keyword>
<dbReference type="EMBL" id="BMAO01002867">
    <property type="protein sequence ID" value="GFQ83927.1"/>
    <property type="molecule type" value="Genomic_DNA"/>
</dbReference>
<protein>
    <submittedName>
        <fullName evidence="2">Uncharacterized protein</fullName>
    </submittedName>
</protein>
<evidence type="ECO:0000313" key="3">
    <source>
        <dbReference type="Proteomes" id="UP000887116"/>
    </source>
</evidence>